<sequence length="80" mass="9096">MTVTVAFMFACLLLWKWARPFFGMCVGCRNVNRPRISGRDSKQDRVHDHLGNISDSMMIPVGDGNSCCSVYVRKRLSRSI</sequence>
<gene>
    <name evidence="1" type="ORF">NJLHNGOC_05415</name>
</gene>
<protein>
    <submittedName>
        <fullName evidence="1">Uncharacterized protein</fullName>
    </submittedName>
</protein>
<reference evidence="1 2" key="1">
    <citation type="submission" date="2018-05" db="EMBL/GenBank/DDBJ databases">
        <title>Komagataeibacter cocois sp. nov., for a novel cellulose- producing strain isolated from coconut milk.</title>
        <authorList>
            <person name="Liu L."/>
            <person name="Wang Y."/>
            <person name="Liu S."/>
            <person name="Bi J."/>
            <person name="Chen H."/>
            <person name="Deng J."/>
            <person name="Zhang C."/>
            <person name="Hu Q."/>
            <person name="Li C."/>
        </authorList>
    </citation>
    <scope>NUCLEOTIDE SEQUENCE [LARGE SCALE GENOMIC DNA]</scope>
    <source>
        <strain evidence="1 2">WE7</strain>
    </source>
</reference>
<dbReference type="EMBL" id="QEXL01000006">
    <property type="protein sequence ID" value="RBM07914.1"/>
    <property type="molecule type" value="Genomic_DNA"/>
</dbReference>
<dbReference type="Proteomes" id="UP000252680">
    <property type="component" value="Unassembled WGS sequence"/>
</dbReference>
<evidence type="ECO:0000313" key="1">
    <source>
        <dbReference type="EMBL" id="RBM07914.1"/>
    </source>
</evidence>
<comment type="caution">
    <text evidence="1">The sequence shown here is derived from an EMBL/GenBank/DDBJ whole genome shotgun (WGS) entry which is preliminary data.</text>
</comment>
<accession>A0A365YX89</accession>
<proteinExistence type="predicted"/>
<name>A0A365YX89_9PROT</name>
<evidence type="ECO:0000313" key="2">
    <source>
        <dbReference type="Proteomes" id="UP000252680"/>
    </source>
</evidence>
<keyword evidence="2" id="KW-1185">Reference proteome</keyword>
<organism evidence="1 2">
    <name type="scientific">Novacetimonas cocois</name>
    <dbReference type="NCBI Taxonomy" id="1747507"/>
    <lineage>
        <taxon>Bacteria</taxon>
        <taxon>Pseudomonadati</taxon>
        <taxon>Pseudomonadota</taxon>
        <taxon>Alphaproteobacteria</taxon>
        <taxon>Acetobacterales</taxon>
        <taxon>Acetobacteraceae</taxon>
        <taxon>Novacetimonas</taxon>
    </lineage>
</organism>
<dbReference type="AlphaFoldDB" id="A0A365YX89"/>